<evidence type="ECO:0000313" key="1">
    <source>
        <dbReference type="EMBL" id="QCO19848.1"/>
    </source>
</evidence>
<keyword evidence="1" id="KW-0614">Plasmid</keyword>
<dbReference type="AlphaFoldDB" id="A0A4D8RA43"/>
<evidence type="ECO:0000313" key="2">
    <source>
        <dbReference type="Proteomes" id="UP000298693"/>
    </source>
</evidence>
<protein>
    <submittedName>
        <fullName evidence="1">DUF4269 domain-containing protein</fullName>
    </submittedName>
</protein>
<sequence length="182" mass="19708">MPARLNHVDAVRRTGIMTILAAFDPHLAGTPPLGLALPASDIDVLCHAPDPLAFTAAVWTAYGDAPAFSIRQWIGGERAVIATFDAEGWTFELFASSRPVAEQAGWRHFIVEQRLLRLGGAGFRTRVMAHRWAGLKTEPAFAAALGLKGDPYRLLLDLAHETEEQLREQLARAGYGAPGGRA</sequence>
<gene>
    <name evidence="1" type="ORF">D3869_30350</name>
</gene>
<reference evidence="1 2" key="1">
    <citation type="submission" date="2018-09" db="EMBL/GenBank/DDBJ databases">
        <title>Whole genome based analysis of evolution and adaptive divergence in Indian and Brazilian strains of Azospirillum brasilense.</title>
        <authorList>
            <person name="Singh C."/>
            <person name="Tripathi A.K."/>
        </authorList>
    </citation>
    <scope>NUCLEOTIDE SEQUENCE [LARGE SCALE GENOMIC DNA]</scope>
    <source>
        <strain evidence="1 2">MTCC4039</strain>
        <plasmid evidence="1 2">p3</plasmid>
    </source>
</reference>
<dbReference type="Pfam" id="PF14091">
    <property type="entry name" value="DUF4269"/>
    <property type="match status" value="1"/>
</dbReference>
<name>A0A4D8RA43_AZOBR</name>
<proteinExistence type="predicted"/>
<dbReference type="EMBL" id="CP032349">
    <property type="protein sequence ID" value="QCO19848.1"/>
    <property type="molecule type" value="Genomic_DNA"/>
</dbReference>
<geneLocation type="plasmid" evidence="1">
    <name>p3</name>
</geneLocation>
<dbReference type="Proteomes" id="UP000298693">
    <property type="component" value="Plasmid p3"/>
</dbReference>
<dbReference type="InterPro" id="IPR025365">
    <property type="entry name" value="DUF4269"/>
</dbReference>
<accession>A0A4D8RA43</accession>
<organism evidence="1 2">
    <name type="scientific">Azospirillum brasilense</name>
    <dbReference type="NCBI Taxonomy" id="192"/>
    <lineage>
        <taxon>Bacteria</taxon>
        <taxon>Pseudomonadati</taxon>
        <taxon>Pseudomonadota</taxon>
        <taxon>Alphaproteobacteria</taxon>
        <taxon>Rhodospirillales</taxon>
        <taxon>Azospirillaceae</taxon>
        <taxon>Azospirillum</taxon>
    </lineage>
</organism>